<dbReference type="PANTHER" id="PTHR34387">
    <property type="entry name" value="SLR1258 PROTEIN"/>
    <property type="match status" value="1"/>
</dbReference>
<dbReference type="Gene3D" id="3.30.70.2970">
    <property type="entry name" value="Protein of unknown function (DUF541), domain 2"/>
    <property type="match status" value="1"/>
</dbReference>
<organism evidence="1">
    <name type="scientific">uncultured Mycobacteriales bacterium</name>
    <dbReference type="NCBI Taxonomy" id="581187"/>
    <lineage>
        <taxon>Bacteria</taxon>
        <taxon>Bacillati</taxon>
        <taxon>Actinomycetota</taxon>
        <taxon>Actinomycetes</taxon>
        <taxon>Mycobacteriales</taxon>
        <taxon>environmental samples</taxon>
    </lineage>
</organism>
<dbReference type="Pfam" id="PF04402">
    <property type="entry name" value="SIMPL"/>
    <property type="match status" value="1"/>
</dbReference>
<dbReference type="AlphaFoldDB" id="A0A6J4K1N0"/>
<evidence type="ECO:0000313" key="1">
    <source>
        <dbReference type="EMBL" id="CAA9293223.1"/>
    </source>
</evidence>
<protein>
    <recommendedName>
        <fullName evidence="2">SIMPL domain-containing protein</fullName>
    </recommendedName>
</protein>
<evidence type="ECO:0008006" key="2">
    <source>
        <dbReference type="Google" id="ProtNLM"/>
    </source>
</evidence>
<dbReference type="InterPro" id="IPR007497">
    <property type="entry name" value="SIMPL/DUF541"/>
</dbReference>
<dbReference type="EMBL" id="CADCTP010000446">
    <property type="protein sequence ID" value="CAA9293223.1"/>
    <property type="molecule type" value="Genomic_DNA"/>
</dbReference>
<proteinExistence type="predicted"/>
<accession>A0A6J4K1N0</accession>
<sequence>MGVAVATVTVRGQAYGDVEPDRVRLQVGVQAEAATAAEAFALLGPRSAAVDRALGEAGDLVLLRRAGAVRVHQLWSPSGTAAGYAARRSVGVEARAGGPLGALLSALVAVPGTAVDGTEWVVDPGNPAHSRLRSAAVGDGRTRATDYAAAAGLRLGALESITEPGLAGPPGVFAEAVPMAAQMAEDGGGGGGPVLELRPEPVPVSASVDIRYALLAGPAAGG</sequence>
<gene>
    <name evidence="1" type="ORF">AVDCRST_MAG41-4606</name>
</gene>
<dbReference type="PANTHER" id="PTHR34387:SF1">
    <property type="entry name" value="PERIPLASMIC IMMUNOGENIC PROTEIN"/>
    <property type="match status" value="1"/>
</dbReference>
<reference evidence="1" key="1">
    <citation type="submission" date="2020-02" db="EMBL/GenBank/DDBJ databases">
        <authorList>
            <person name="Meier V. D."/>
        </authorList>
    </citation>
    <scope>NUCLEOTIDE SEQUENCE</scope>
    <source>
        <strain evidence="1">AVDCRST_MAG41</strain>
    </source>
</reference>
<name>A0A6J4K1N0_9ACTN</name>
<dbReference type="GO" id="GO:0006974">
    <property type="term" value="P:DNA damage response"/>
    <property type="evidence" value="ECO:0007669"/>
    <property type="project" value="TreeGrafter"/>
</dbReference>
<dbReference type="Gene3D" id="3.30.110.170">
    <property type="entry name" value="Protein of unknown function (DUF541), domain 1"/>
    <property type="match status" value="1"/>
</dbReference>
<dbReference type="InterPro" id="IPR052022">
    <property type="entry name" value="26kDa_periplasmic_antigen"/>
</dbReference>